<evidence type="ECO:0000256" key="1">
    <source>
        <dbReference type="SAM" id="Coils"/>
    </source>
</evidence>
<gene>
    <name evidence="3" type="ORF">BkAM31D_20950</name>
</gene>
<keyword evidence="1" id="KW-0175">Coiled coil</keyword>
<organism evidence="3 4">
    <name type="scientific">Halalkalibacter krulwichiae</name>
    <dbReference type="NCBI Taxonomy" id="199441"/>
    <lineage>
        <taxon>Bacteria</taxon>
        <taxon>Bacillati</taxon>
        <taxon>Bacillota</taxon>
        <taxon>Bacilli</taxon>
        <taxon>Bacillales</taxon>
        <taxon>Bacillaceae</taxon>
        <taxon>Halalkalibacter</taxon>
    </lineage>
</organism>
<evidence type="ECO:0000256" key="2">
    <source>
        <dbReference type="SAM" id="Phobius"/>
    </source>
</evidence>
<proteinExistence type="predicted"/>
<name>A0A1X9MHS3_9BACI</name>
<keyword evidence="4" id="KW-1185">Reference proteome</keyword>
<dbReference type="RefSeq" id="WP_085449826.1">
    <property type="nucleotide sequence ID" value="NZ_CP020814.1"/>
</dbReference>
<feature type="coiled-coil region" evidence="1">
    <location>
        <begin position="64"/>
        <end position="91"/>
    </location>
</feature>
<dbReference type="Proteomes" id="UP000193006">
    <property type="component" value="Chromosome"/>
</dbReference>
<sequence>MSKLLSENPVMKNVDSDGIIGAAKHKGKVIRIYEEEETTNPVREDKSMDDGYKKLVERLDADSREREERIHNQMREREERYERRSKEVEDRIIQLYGESVSQINGKLDAHEKLIESKFNTMDTKLDSMQKQVTDIHGRTRFWVNLIVPSIVAIVVGILTALISTGFFNTPHSNVRAFFIKTIYSKFEGRQYHLQRSLENVGSL</sequence>
<keyword evidence="2" id="KW-1133">Transmembrane helix</keyword>
<evidence type="ECO:0000313" key="3">
    <source>
        <dbReference type="EMBL" id="ARK32110.1"/>
    </source>
</evidence>
<feature type="transmembrane region" description="Helical" evidence="2">
    <location>
        <begin position="141"/>
        <end position="167"/>
    </location>
</feature>
<dbReference type="AlphaFoldDB" id="A0A1X9MHS3"/>
<protein>
    <submittedName>
        <fullName evidence="3">Uncharacterized protein</fullName>
    </submittedName>
</protein>
<dbReference type="EMBL" id="CP020814">
    <property type="protein sequence ID" value="ARK32110.1"/>
    <property type="molecule type" value="Genomic_DNA"/>
</dbReference>
<keyword evidence="2" id="KW-0812">Transmembrane</keyword>
<dbReference type="KEGG" id="bkw:BkAM31D_20950"/>
<evidence type="ECO:0000313" key="4">
    <source>
        <dbReference type="Proteomes" id="UP000193006"/>
    </source>
</evidence>
<keyword evidence="2" id="KW-0472">Membrane</keyword>
<dbReference type="STRING" id="199441.BkAM31D_20950"/>
<accession>A0A1X9MHS3</accession>
<reference evidence="3 4" key="1">
    <citation type="submission" date="2017-04" db="EMBL/GenBank/DDBJ databases">
        <title>Bacillus krulwichiae AM31D Genome sequencing and assembly.</title>
        <authorList>
            <person name="Krulwich T.A."/>
            <person name="Anastor L."/>
            <person name="Ehrlich R."/>
            <person name="Ehrlich G.D."/>
            <person name="Janto B."/>
        </authorList>
    </citation>
    <scope>NUCLEOTIDE SEQUENCE [LARGE SCALE GENOMIC DNA]</scope>
    <source>
        <strain evidence="3 4">AM31D</strain>
    </source>
</reference>